<dbReference type="CDD" id="cd03025">
    <property type="entry name" value="DsbA_FrnE_like"/>
    <property type="match status" value="1"/>
</dbReference>
<organism evidence="2 3">
    <name type="scientific">Paraburkholderia phenazinium</name>
    <dbReference type="NCBI Taxonomy" id="60549"/>
    <lineage>
        <taxon>Bacteria</taxon>
        <taxon>Pseudomonadati</taxon>
        <taxon>Pseudomonadota</taxon>
        <taxon>Betaproteobacteria</taxon>
        <taxon>Burkholderiales</taxon>
        <taxon>Burkholderiaceae</taxon>
        <taxon>Paraburkholderia</taxon>
    </lineage>
</organism>
<dbReference type="SUPFAM" id="SSF52833">
    <property type="entry name" value="Thioredoxin-like"/>
    <property type="match status" value="1"/>
</dbReference>
<feature type="domain" description="DSBA-like thioredoxin" evidence="1">
    <location>
        <begin position="7"/>
        <end position="184"/>
    </location>
</feature>
<dbReference type="Pfam" id="PF01323">
    <property type="entry name" value="DSBA"/>
    <property type="match status" value="1"/>
</dbReference>
<dbReference type="PANTHER" id="PTHR13887:SF51">
    <property type="entry name" value="DSBA FAMILY PROTEIN"/>
    <property type="match status" value="1"/>
</dbReference>
<proteinExistence type="predicted"/>
<evidence type="ECO:0000259" key="1">
    <source>
        <dbReference type="Pfam" id="PF01323"/>
    </source>
</evidence>
<dbReference type="AlphaFoldDB" id="A0A1G8JEM9"/>
<dbReference type="EMBL" id="FNCJ01000020">
    <property type="protein sequence ID" value="SDI29708.1"/>
    <property type="molecule type" value="Genomic_DNA"/>
</dbReference>
<evidence type="ECO:0000313" key="3">
    <source>
        <dbReference type="Proteomes" id="UP000199706"/>
    </source>
</evidence>
<accession>A0A1G8JEM9</accession>
<gene>
    <name evidence="2" type="ORF">SAMN05216466_12075</name>
</gene>
<dbReference type="InterPro" id="IPR001853">
    <property type="entry name" value="DSBA-like_thioredoxin_dom"/>
</dbReference>
<sequence length="224" mass="24233">MTTLHYIFDPLCGWCYGAAPLVAAARTVPELAVVFHGGGMLSGPNRRKITSEWRSYVMPHDRRIAELTGQPFGGAYFDGLLRDQTAVMDSEPPIAAVLAAQAVAGRGLDMIHALQQAHYEQGRRIADTAVLQDIARELGLPGEAFDADLTRLSGAATREHIEASRRMLDRVGGRGFPTFALEDAHGGLALVDAGAWLGRPVEWAQELRRLVTGSNGFPRPGHPN</sequence>
<name>A0A1G8JEM9_9BURK</name>
<dbReference type="Gene3D" id="3.40.30.10">
    <property type="entry name" value="Glutaredoxin"/>
    <property type="match status" value="1"/>
</dbReference>
<dbReference type="InterPro" id="IPR036249">
    <property type="entry name" value="Thioredoxin-like_sf"/>
</dbReference>
<dbReference type="RefSeq" id="WP_090691960.1">
    <property type="nucleotide sequence ID" value="NZ_CADERL010000045.1"/>
</dbReference>
<evidence type="ECO:0000313" key="2">
    <source>
        <dbReference type="EMBL" id="SDI29708.1"/>
    </source>
</evidence>
<dbReference type="PANTHER" id="PTHR13887">
    <property type="entry name" value="GLUTATHIONE S-TRANSFERASE KAPPA"/>
    <property type="match status" value="1"/>
</dbReference>
<dbReference type="Proteomes" id="UP000199706">
    <property type="component" value="Unassembled WGS sequence"/>
</dbReference>
<dbReference type="OrthoDB" id="9813770at2"/>
<protein>
    <recommendedName>
        <fullName evidence="1">DSBA-like thioredoxin domain-containing protein</fullName>
    </recommendedName>
</protein>
<dbReference type="GO" id="GO:0016491">
    <property type="term" value="F:oxidoreductase activity"/>
    <property type="evidence" value="ECO:0007669"/>
    <property type="project" value="InterPro"/>
</dbReference>
<reference evidence="2 3" key="1">
    <citation type="submission" date="2016-10" db="EMBL/GenBank/DDBJ databases">
        <authorList>
            <person name="de Groot N.N."/>
        </authorList>
    </citation>
    <scope>NUCLEOTIDE SEQUENCE [LARGE SCALE GENOMIC DNA]</scope>
    <source>
        <strain evidence="2 3">LMG 2247</strain>
    </source>
</reference>